<feature type="compositionally biased region" description="Basic and acidic residues" evidence="1">
    <location>
        <begin position="492"/>
        <end position="505"/>
    </location>
</feature>
<dbReference type="GO" id="GO:0004843">
    <property type="term" value="F:cysteine-type deubiquitinase activity"/>
    <property type="evidence" value="ECO:0007669"/>
    <property type="project" value="TreeGrafter"/>
</dbReference>
<dbReference type="CDD" id="cd22756">
    <property type="entry name" value="OTU_OTUD3-like"/>
    <property type="match status" value="1"/>
</dbReference>
<proteinExistence type="predicted"/>
<dbReference type="PROSITE" id="PS50802">
    <property type="entry name" value="OTU"/>
    <property type="match status" value="1"/>
</dbReference>
<dbReference type="EMBL" id="JAPVEA010000009">
    <property type="protein sequence ID" value="KAJ5433222.1"/>
    <property type="molecule type" value="Genomic_DNA"/>
</dbReference>
<accession>A0AAD6BUN6</accession>
<evidence type="ECO:0000259" key="2">
    <source>
        <dbReference type="PROSITE" id="PS50802"/>
    </source>
</evidence>
<feature type="compositionally biased region" description="Low complexity" evidence="1">
    <location>
        <begin position="304"/>
        <end position="317"/>
    </location>
</feature>
<feature type="compositionally biased region" description="Basic residues" evidence="1">
    <location>
        <begin position="517"/>
        <end position="530"/>
    </location>
</feature>
<dbReference type="Gene3D" id="3.90.70.80">
    <property type="match status" value="1"/>
</dbReference>
<comment type="caution">
    <text evidence="3">The sequence shown here is derived from an EMBL/GenBank/DDBJ whole genome shotgun (WGS) entry which is preliminary data.</text>
</comment>
<dbReference type="Proteomes" id="UP001213681">
    <property type="component" value="Unassembled WGS sequence"/>
</dbReference>
<dbReference type="RefSeq" id="XP_056760514.1">
    <property type="nucleotide sequence ID" value="XM_056915760.1"/>
</dbReference>
<dbReference type="PANTHER" id="PTHR12419:SF7">
    <property type="entry name" value="OTU DOMAIN-CONTAINING PROTEIN 3"/>
    <property type="match status" value="1"/>
</dbReference>
<organism evidence="3 4">
    <name type="scientific">Penicillium daleae</name>
    <dbReference type="NCBI Taxonomy" id="63821"/>
    <lineage>
        <taxon>Eukaryota</taxon>
        <taxon>Fungi</taxon>
        <taxon>Dikarya</taxon>
        <taxon>Ascomycota</taxon>
        <taxon>Pezizomycotina</taxon>
        <taxon>Eurotiomycetes</taxon>
        <taxon>Eurotiomycetidae</taxon>
        <taxon>Eurotiales</taxon>
        <taxon>Aspergillaceae</taxon>
        <taxon>Penicillium</taxon>
    </lineage>
</organism>
<dbReference type="Pfam" id="PF02338">
    <property type="entry name" value="OTU"/>
    <property type="match status" value="1"/>
</dbReference>
<protein>
    <recommendedName>
        <fullName evidence="2">OTU domain-containing protein</fullName>
    </recommendedName>
</protein>
<feature type="compositionally biased region" description="Polar residues" evidence="1">
    <location>
        <begin position="413"/>
        <end position="425"/>
    </location>
</feature>
<evidence type="ECO:0000256" key="1">
    <source>
        <dbReference type="SAM" id="MobiDB-lite"/>
    </source>
</evidence>
<feature type="region of interest" description="Disordered" evidence="1">
    <location>
        <begin position="248"/>
        <end position="342"/>
    </location>
</feature>
<dbReference type="GO" id="GO:0016579">
    <property type="term" value="P:protein deubiquitination"/>
    <property type="evidence" value="ECO:0007669"/>
    <property type="project" value="TreeGrafter"/>
</dbReference>
<dbReference type="GeneID" id="81606003"/>
<gene>
    <name evidence="3" type="ORF">N7458_012378</name>
</gene>
<dbReference type="AlphaFoldDB" id="A0AAD6BUN6"/>
<feature type="domain" description="OTU" evidence="2">
    <location>
        <begin position="73"/>
        <end position="230"/>
    </location>
</feature>
<dbReference type="SUPFAM" id="SSF54001">
    <property type="entry name" value="Cysteine proteinases"/>
    <property type="match status" value="1"/>
</dbReference>
<feature type="region of interest" description="Disordered" evidence="1">
    <location>
        <begin position="398"/>
        <end position="453"/>
    </location>
</feature>
<evidence type="ECO:0000313" key="4">
    <source>
        <dbReference type="Proteomes" id="UP001213681"/>
    </source>
</evidence>
<feature type="compositionally biased region" description="Basic and acidic residues" evidence="1">
    <location>
        <begin position="318"/>
        <end position="327"/>
    </location>
</feature>
<feature type="compositionally biased region" description="Basic and acidic residues" evidence="1">
    <location>
        <begin position="249"/>
        <end position="267"/>
    </location>
</feature>
<dbReference type="InterPro" id="IPR038765">
    <property type="entry name" value="Papain-like_cys_pep_sf"/>
</dbReference>
<sequence>MSTLTHGGRIVPILTTHGHQFLNSTAPNRCSPSSFQAPLLAQRTHSIMDRDDSVDPSNWEEYLQMPSLKERGLFAYPTKGDGNCMYYSLSDQLYGDFEHGHEIRQALADQMTKNKEYFVQFVVVEGGERRRTKRAAASAYGTRSAELAVPSEEETERRFAEWVATTRKNGEWGGSEQLQAFCQVYMVDINVYTLEGVQTFRDVNAPYDEPRDVVHVAFHNFRHYSSVRPLTGTHKGLLAVAQPQALERASSEAKEEMKETLIPHSEDQALDVKPITPPSTSSPSPDSKKEESLIPDSKDQASESKLMTPPLSSSPSSESEKVEKVETETSVSDHGPSPSDLTTKAADVAVDVFPPWDIKTIQDGLGGRYDRITIVKMLEKCRGDIDRAFAALLGEKDEVPSEKVSIPGPNFKPNLQASRESSPYSVGSKRSADDSDESDGQAPTARRTRNKKRMVSNLTLGVGISFRDDQNEFVSLNLHVEPGAKGAGSANKVEKAEAAQIEDKASPNQPVAATPKGPRRSGRLSKPRAA</sequence>
<feature type="compositionally biased region" description="Basic and acidic residues" evidence="1">
    <location>
        <begin position="286"/>
        <end position="302"/>
    </location>
</feature>
<dbReference type="InterPro" id="IPR050704">
    <property type="entry name" value="Peptidase_C85-like"/>
</dbReference>
<dbReference type="InterPro" id="IPR003323">
    <property type="entry name" value="OTU_dom"/>
</dbReference>
<name>A0AAD6BUN6_9EURO</name>
<reference evidence="3" key="1">
    <citation type="submission" date="2022-12" db="EMBL/GenBank/DDBJ databases">
        <authorList>
            <person name="Petersen C."/>
        </authorList>
    </citation>
    <scope>NUCLEOTIDE SEQUENCE</scope>
    <source>
        <strain evidence="3">IBT 16125</strain>
    </source>
</reference>
<feature type="region of interest" description="Disordered" evidence="1">
    <location>
        <begin position="481"/>
        <end position="530"/>
    </location>
</feature>
<evidence type="ECO:0000313" key="3">
    <source>
        <dbReference type="EMBL" id="KAJ5433222.1"/>
    </source>
</evidence>
<reference evidence="3" key="2">
    <citation type="journal article" date="2023" name="IMA Fungus">
        <title>Comparative genomic study of the Penicillium genus elucidates a diverse pangenome and 15 lateral gene transfer events.</title>
        <authorList>
            <person name="Petersen C."/>
            <person name="Sorensen T."/>
            <person name="Nielsen M.R."/>
            <person name="Sondergaard T.E."/>
            <person name="Sorensen J.L."/>
            <person name="Fitzpatrick D.A."/>
            <person name="Frisvad J.C."/>
            <person name="Nielsen K.L."/>
        </authorList>
    </citation>
    <scope>NUCLEOTIDE SEQUENCE</scope>
    <source>
        <strain evidence="3">IBT 16125</strain>
    </source>
</reference>
<dbReference type="PANTHER" id="PTHR12419">
    <property type="entry name" value="OTU DOMAIN CONTAINING PROTEIN"/>
    <property type="match status" value="1"/>
</dbReference>
<keyword evidence="4" id="KW-1185">Reference proteome</keyword>